<dbReference type="SUPFAM" id="SSF53474">
    <property type="entry name" value="alpha/beta-Hydrolases"/>
    <property type="match status" value="1"/>
</dbReference>
<dbReference type="PANTHER" id="PTHR11440">
    <property type="entry name" value="LECITHIN-CHOLESTEROL ACYLTRANSFERASE-RELATED"/>
    <property type="match status" value="1"/>
</dbReference>
<dbReference type="OMA" id="SIWMLPF"/>
<dbReference type="Pfam" id="PF02450">
    <property type="entry name" value="LCAT"/>
    <property type="match status" value="1"/>
</dbReference>
<evidence type="ECO:0000256" key="1">
    <source>
        <dbReference type="SAM" id="MobiDB-lite"/>
    </source>
</evidence>
<dbReference type="OrthoDB" id="27818at2759"/>
<dbReference type="Gene3D" id="3.40.50.1820">
    <property type="entry name" value="alpha/beta hydrolase"/>
    <property type="match status" value="1"/>
</dbReference>
<organism evidence="2 3">
    <name type="scientific">Acanthamoeba castellanii (strain ATCC 30010 / Neff)</name>
    <dbReference type="NCBI Taxonomy" id="1257118"/>
    <lineage>
        <taxon>Eukaryota</taxon>
        <taxon>Amoebozoa</taxon>
        <taxon>Discosea</taxon>
        <taxon>Longamoebia</taxon>
        <taxon>Centramoebida</taxon>
        <taxon>Acanthamoebidae</taxon>
        <taxon>Acanthamoeba</taxon>
    </lineage>
</organism>
<name>L8GMW9_ACACF</name>
<dbReference type="AlphaFoldDB" id="L8GMW9"/>
<dbReference type="RefSeq" id="XP_004335584.1">
    <property type="nucleotide sequence ID" value="XM_004335536.1"/>
</dbReference>
<dbReference type="VEuPathDB" id="AmoebaDB:ACA1_358800"/>
<dbReference type="GO" id="GO:0008374">
    <property type="term" value="F:O-acyltransferase activity"/>
    <property type="evidence" value="ECO:0007669"/>
    <property type="project" value="InterPro"/>
</dbReference>
<dbReference type="Proteomes" id="UP000011083">
    <property type="component" value="Unassembled WGS sequence"/>
</dbReference>
<feature type="region of interest" description="Disordered" evidence="1">
    <location>
        <begin position="401"/>
        <end position="429"/>
    </location>
</feature>
<dbReference type="GeneID" id="14914129"/>
<keyword evidence="2" id="KW-0808">Transferase</keyword>
<dbReference type="KEGG" id="acan:ACA1_358800"/>
<evidence type="ECO:0000313" key="3">
    <source>
        <dbReference type="Proteomes" id="UP000011083"/>
    </source>
</evidence>
<sequence>MEKVMKHSHTFSALVRKFPKKLQHQQQNGEEVAALTVSATTSPSSLPSSQLGSFFFPARLRDDTWVELNHLCSPLLKGDGNCPPQPDEHHKREIETRIKLLRNVEDFWGFPGRRNFHQLVQLYEDGHYQRFAAAVAHITPAINDQILGAPTCWVECMKLVPEDLSDPPNGCKLRPGEGMTAIGELDPGILTGPLSTVWQEFVRAMVEIFDYEPGTTIVAAPYDFRLAPSKLQERDYFFRSLMVKIELTVETQRRTKKLAHPGLIVMAHSMGNNVFRYFLEWLEDYQKDKYQAWLDDNIAAYVAVGAPLLGAPQAFEGIMSGVTFGLPRISPELAREMASTFGTPSWNIPFNPRGEHSNIWPIDNLITITANADWAKTQQQRDTEAIRQQEEALLAAANAEYERSNETNDQQKAEALQKRQEQLKKRARKNDKVKPFPWTQVYNSSQILDALNDIAPVDSKVNNTVNIINKYYLSDPVMEHYTTWSRPPIKKVICAYGINMRTELGYHYTTDLLREQWRIEDITYEDKGRIYSELTGATYPSGANTKSGDGTVPYVSLSWCHRWLGDDVTVTKIPQRFYNKDDPNKDIIIQGEPLITFYESVNKTGRGSATAVWEIDAVDHRDVIKNRVFLREFAEEILHEHSILQQMAGEYGEGSPSIPSFGSFAHKALVFIYSREEVLNEVLTLFFRIGRQHARVPRGDYDCAWDYLAAKCKYPEFCEYRYVFGDLTLDQSCRLKPSVKQQIIPPSVAHAVSAPHTEVVVETDEMVAVVDQQRVVEVERTAHEGTVRDGGKVLHM</sequence>
<reference evidence="2 3" key="1">
    <citation type="journal article" date="2013" name="Genome Biol.">
        <title>Genome of Acanthamoeba castellanii highlights extensive lateral gene transfer and early evolution of tyrosine kinase signaling.</title>
        <authorList>
            <person name="Clarke M."/>
            <person name="Lohan A.J."/>
            <person name="Liu B."/>
            <person name="Lagkouvardos I."/>
            <person name="Roy S."/>
            <person name="Zafar N."/>
            <person name="Bertelli C."/>
            <person name="Schilde C."/>
            <person name="Kianianmomeni A."/>
            <person name="Burglin T.R."/>
            <person name="Frech C."/>
            <person name="Turcotte B."/>
            <person name="Kopec K.O."/>
            <person name="Synnott J.M."/>
            <person name="Choo C."/>
            <person name="Paponov I."/>
            <person name="Finkler A."/>
            <person name="Soon Heng Tan C."/>
            <person name="Hutchins A.P."/>
            <person name="Weinmeier T."/>
            <person name="Rattei T."/>
            <person name="Chu J.S."/>
            <person name="Gimenez G."/>
            <person name="Irimia M."/>
            <person name="Rigden D.J."/>
            <person name="Fitzpatrick D.A."/>
            <person name="Lorenzo-Morales J."/>
            <person name="Bateman A."/>
            <person name="Chiu C.H."/>
            <person name="Tang P."/>
            <person name="Hegemann P."/>
            <person name="Fromm H."/>
            <person name="Raoult D."/>
            <person name="Greub G."/>
            <person name="Miranda-Saavedra D."/>
            <person name="Chen N."/>
            <person name="Nash P."/>
            <person name="Ginger M.L."/>
            <person name="Horn M."/>
            <person name="Schaap P."/>
            <person name="Caler L."/>
            <person name="Loftus B."/>
        </authorList>
    </citation>
    <scope>NUCLEOTIDE SEQUENCE [LARGE SCALE GENOMIC DNA]</scope>
    <source>
        <strain evidence="2 3">Neff</strain>
    </source>
</reference>
<dbReference type="InterPro" id="IPR029058">
    <property type="entry name" value="AB_hydrolase_fold"/>
</dbReference>
<dbReference type="EMBL" id="KB008090">
    <property type="protein sequence ID" value="ELR13571.1"/>
    <property type="molecule type" value="Genomic_DNA"/>
</dbReference>
<evidence type="ECO:0000313" key="2">
    <source>
        <dbReference type="EMBL" id="ELR13571.1"/>
    </source>
</evidence>
<keyword evidence="3" id="KW-1185">Reference proteome</keyword>
<protein>
    <submittedName>
        <fullName evidence="2">Phosphatidylcholine acyltransferaselike, putative</fullName>
    </submittedName>
</protein>
<gene>
    <name evidence="2" type="ORF">ACA1_358800</name>
</gene>
<keyword evidence="2" id="KW-0012">Acyltransferase</keyword>
<dbReference type="InterPro" id="IPR003386">
    <property type="entry name" value="LACT/PDAT_acylTrfase"/>
</dbReference>
<proteinExistence type="predicted"/>
<accession>L8GMW9</accession>
<dbReference type="GO" id="GO:0006629">
    <property type="term" value="P:lipid metabolic process"/>
    <property type="evidence" value="ECO:0007669"/>
    <property type="project" value="InterPro"/>
</dbReference>